<name>A0ABU9T0Y3_9ALTE</name>
<dbReference type="InterPro" id="IPR029058">
    <property type="entry name" value="AB_hydrolase_fold"/>
</dbReference>
<sequence>MQKIFVGILLVVVGLLVWLGACLLQDSRSTGLAIFNNTLKLIDPITVNYDIAFGDESWQTLDVYPSDNSHPVAPVIVFIHGGGWNWGDKSMYYFVAHAFVSRGYTVVIPDYVKYPEGHFPQFIEDGAKTLVWVKENISRYNGNPQQIYLAGHSAGAHTGALLMTDKRYLADVGMSVGDISGFAGIAGPYAFTPDSPEYIATFGEENFHTMKATSHVDGNEPPMLLLHARGDSAVGEFNQQQLAQALQQAQQPVQTRLYGEGINHINILLKLHPWFAGSVDTGHDIDEFFQLLSTQQFNEQRPVSQGLD</sequence>
<dbReference type="EMBL" id="JBBMQS010000013">
    <property type="protein sequence ID" value="MEM5499356.1"/>
    <property type="molecule type" value="Genomic_DNA"/>
</dbReference>
<evidence type="ECO:0000256" key="1">
    <source>
        <dbReference type="ARBA" id="ARBA00022801"/>
    </source>
</evidence>
<accession>A0ABU9T0Y3</accession>
<dbReference type="Gene3D" id="3.40.50.1820">
    <property type="entry name" value="alpha/beta hydrolase"/>
    <property type="match status" value="1"/>
</dbReference>
<evidence type="ECO:0000313" key="4">
    <source>
        <dbReference type="Proteomes" id="UP001461163"/>
    </source>
</evidence>
<organism evidence="3 4">
    <name type="scientific">Paraglaciecola mesophila</name>
    <dbReference type="NCBI Taxonomy" id="197222"/>
    <lineage>
        <taxon>Bacteria</taxon>
        <taxon>Pseudomonadati</taxon>
        <taxon>Pseudomonadota</taxon>
        <taxon>Gammaproteobacteria</taxon>
        <taxon>Alteromonadales</taxon>
        <taxon>Alteromonadaceae</taxon>
        <taxon>Paraglaciecola</taxon>
    </lineage>
</organism>
<evidence type="ECO:0000313" key="3">
    <source>
        <dbReference type="EMBL" id="MEM5499356.1"/>
    </source>
</evidence>
<proteinExistence type="predicted"/>
<dbReference type="PROSITE" id="PS51257">
    <property type="entry name" value="PROKAR_LIPOPROTEIN"/>
    <property type="match status" value="1"/>
</dbReference>
<dbReference type="Pfam" id="PF20434">
    <property type="entry name" value="BD-FAE"/>
    <property type="match status" value="1"/>
</dbReference>
<keyword evidence="1 3" id="KW-0378">Hydrolase</keyword>
<dbReference type="Proteomes" id="UP001461163">
    <property type="component" value="Unassembled WGS sequence"/>
</dbReference>
<dbReference type="InterPro" id="IPR049492">
    <property type="entry name" value="BD-FAE-like_dom"/>
</dbReference>
<feature type="domain" description="BD-FAE-like" evidence="2">
    <location>
        <begin position="61"/>
        <end position="164"/>
    </location>
</feature>
<evidence type="ECO:0000259" key="2">
    <source>
        <dbReference type="Pfam" id="PF20434"/>
    </source>
</evidence>
<dbReference type="GO" id="GO:0016787">
    <property type="term" value="F:hydrolase activity"/>
    <property type="evidence" value="ECO:0007669"/>
    <property type="project" value="UniProtKB-KW"/>
</dbReference>
<comment type="caution">
    <text evidence="3">The sequence shown here is derived from an EMBL/GenBank/DDBJ whole genome shotgun (WGS) entry which is preliminary data.</text>
</comment>
<dbReference type="PANTHER" id="PTHR48081">
    <property type="entry name" value="AB HYDROLASE SUPERFAMILY PROTEIN C4A8.06C"/>
    <property type="match status" value="1"/>
</dbReference>
<keyword evidence="4" id="KW-1185">Reference proteome</keyword>
<dbReference type="InterPro" id="IPR050300">
    <property type="entry name" value="GDXG_lipolytic_enzyme"/>
</dbReference>
<dbReference type="RefSeq" id="WP_039986435.1">
    <property type="nucleotide sequence ID" value="NZ_JBBMQS010000013.1"/>
</dbReference>
<dbReference type="PANTHER" id="PTHR48081:SF9">
    <property type="entry name" value="CARBOXYLESTERASE"/>
    <property type="match status" value="1"/>
</dbReference>
<protein>
    <submittedName>
        <fullName evidence="3">Alpha/beta hydrolase</fullName>
    </submittedName>
</protein>
<gene>
    <name evidence="3" type="ORF">WNY77_18230</name>
</gene>
<dbReference type="SUPFAM" id="SSF53474">
    <property type="entry name" value="alpha/beta-Hydrolases"/>
    <property type="match status" value="1"/>
</dbReference>
<reference evidence="3 4" key="1">
    <citation type="submission" date="2024-03" db="EMBL/GenBank/DDBJ databases">
        <title>Community enrichment and isolation of bacterial strains for fucoidan degradation.</title>
        <authorList>
            <person name="Sichert A."/>
        </authorList>
    </citation>
    <scope>NUCLEOTIDE SEQUENCE [LARGE SCALE GENOMIC DNA]</scope>
    <source>
        <strain evidence="3 4">AS12</strain>
    </source>
</reference>